<organism evidence="1 2">
    <name type="scientific">Acidovorax delafieldii</name>
    <name type="common">Pseudomonas delafieldii</name>
    <dbReference type="NCBI Taxonomy" id="47920"/>
    <lineage>
        <taxon>Bacteria</taxon>
        <taxon>Pseudomonadati</taxon>
        <taxon>Pseudomonadota</taxon>
        <taxon>Betaproteobacteria</taxon>
        <taxon>Burkholderiales</taxon>
        <taxon>Comamonadaceae</taxon>
        <taxon>Acidovorax</taxon>
    </lineage>
</organism>
<evidence type="ECO:0000313" key="2">
    <source>
        <dbReference type="Proteomes" id="UP000321485"/>
    </source>
</evidence>
<sequence>MPLEYLREISRSSLPLTVEEEAKIDKLRVLRAAGLVTVMLSHPHSGINYARVLSITPKGREVLVTECEPLGP</sequence>
<reference evidence="1 2" key="1">
    <citation type="journal article" date="2015" name="Stand. Genomic Sci.">
        <title>Genomic Encyclopedia of Bacterial and Archaeal Type Strains, Phase III: the genomes of soil and plant-associated and newly described type strains.</title>
        <authorList>
            <person name="Whitman W.B."/>
            <person name="Woyke T."/>
            <person name="Klenk H.P."/>
            <person name="Zhou Y."/>
            <person name="Lilburn T.G."/>
            <person name="Beck B.J."/>
            <person name="De Vos P."/>
            <person name="Vandamme P."/>
            <person name="Eisen J.A."/>
            <person name="Garrity G."/>
            <person name="Hugenholtz P."/>
            <person name="Kyrpides N.C."/>
        </authorList>
    </citation>
    <scope>NUCLEOTIDE SEQUENCE [LARGE SCALE GENOMIC DNA]</scope>
    <source>
        <strain evidence="1 2">DSM 64</strain>
    </source>
</reference>
<gene>
    <name evidence="1" type="ORF">ATF69_3205</name>
</gene>
<protein>
    <submittedName>
        <fullName evidence="1">Uncharacterized protein</fullName>
    </submittedName>
</protein>
<dbReference type="EMBL" id="VJWE01000015">
    <property type="protein sequence ID" value="TWG35647.1"/>
    <property type="molecule type" value="Genomic_DNA"/>
</dbReference>
<proteinExistence type="predicted"/>
<evidence type="ECO:0000313" key="1">
    <source>
        <dbReference type="EMBL" id="TWG35647.1"/>
    </source>
</evidence>
<comment type="caution">
    <text evidence="1">The sequence shown here is derived from an EMBL/GenBank/DDBJ whole genome shotgun (WGS) entry which is preliminary data.</text>
</comment>
<name>A0A561XHV7_ACIDE</name>
<dbReference type="AlphaFoldDB" id="A0A561XHV7"/>
<accession>A0A561XHV7</accession>
<dbReference type="Proteomes" id="UP000321485">
    <property type="component" value="Unassembled WGS sequence"/>
</dbReference>